<keyword evidence="14" id="KW-1185">Reference proteome</keyword>
<keyword evidence="9 11" id="KW-0030">Aminoacyl-tRNA synthetase</keyword>
<dbReference type="EMBL" id="JACBYR010000001">
    <property type="protein sequence ID" value="NYE82671.1"/>
    <property type="molecule type" value="Genomic_DNA"/>
</dbReference>
<feature type="domain" description="DALR anticodon binding" evidence="12">
    <location>
        <begin position="606"/>
        <end position="710"/>
    </location>
</feature>
<comment type="catalytic activity">
    <reaction evidence="10 11">
        <text>tRNA(Gly) + glycine + ATP = glycyl-tRNA(Gly) + AMP + diphosphate</text>
        <dbReference type="Rhea" id="RHEA:16013"/>
        <dbReference type="Rhea" id="RHEA-COMP:9664"/>
        <dbReference type="Rhea" id="RHEA-COMP:9683"/>
        <dbReference type="ChEBI" id="CHEBI:30616"/>
        <dbReference type="ChEBI" id="CHEBI:33019"/>
        <dbReference type="ChEBI" id="CHEBI:57305"/>
        <dbReference type="ChEBI" id="CHEBI:78442"/>
        <dbReference type="ChEBI" id="CHEBI:78522"/>
        <dbReference type="ChEBI" id="CHEBI:456215"/>
        <dbReference type="EC" id="6.1.1.14"/>
    </reaction>
</comment>
<evidence type="ECO:0000256" key="8">
    <source>
        <dbReference type="ARBA" id="ARBA00022917"/>
    </source>
</evidence>
<accession>A0A7Y9ITD3</accession>
<evidence type="ECO:0000256" key="11">
    <source>
        <dbReference type="HAMAP-Rule" id="MF_00255"/>
    </source>
</evidence>
<protein>
    <recommendedName>
        <fullName evidence="11">Glycine--tRNA ligase beta subunit</fullName>
        <ecNumber evidence="11">6.1.1.14</ecNumber>
    </recommendedName>
    <alternativeName>
        <fullName evidence="11">Glycyl-tRNA synthetase beta subunit</fullName>
        <shortName evidence="11">GlyRS</shortName>
    </alternativeName>
</protein>
<keyword evidence="7 11" id="KW-0067">ATP-binding</keyword>
<keyword evidence="4 11" id="KW-0963">Cytoplasm</keyword>
<organism evidence="13 14">
    <name type="scientific">Pigmentiphaga litoralis</name>
    <dbReference type="NCBI Taxonomy" id="516702"/>
    <lineage>
        <taxon>Bacteria</taxon>
        <taxon>Pseudomonadati</taxon>
        <taxon>Pseudomonadota</taxon>
        <taxon>Betaproteobacteria</taxon>
        <taxon>Burkholderiales</taxon>
        <taxon>Alcaligenaceae</taxon>
        <taxon>Pigmentiphaga</taxon>
    </lineage>
</organism>
<dbReference type="InterPro" id="IPR006194">
    <property type="entry name" value="Gly-tRNA-synth_heterodimer"/>
</dbReference>
<evidence type="ECO:0000256" key="5">
    <source>
        <dbReference type="ARBA" id="ARBA00022598"/>
    </source>
</evidence>
<dbReference type="GO" id="GO:0005524">
    <property type="term" value="F:ATP binding"/>
    <property type="evidence" value="ECO:0007669"/>
    <property type="project" value="UniProtKB-UniRule"/>
</dbReference>
<keyword evidence="5 11" id="KW-0436">Ligase</keyword>
<evidence type="ECO:0000256" key="7">
    <source>
        <dbReference type="ARBA" id="ARBA00022840"/>
    </source>
</evidence>
<evidence type="ECO:0000259" key="12">
    <source>
        <dbReference type="SMART" id="SM00836"/>
    </source>
</evidence>
<dbReference type="GO" id="GO:0006426">
    <property type="term" value="P:glycyl-tRNA aminoacylation"/>
    <property type="evidence" value="ECO:0007669"/>
    <property type="project" value="UniProtKB-UniRule"/>
</dbReference>
<dbReference type="GO" id="GO:0005829">
    <property type="term" value="C:cytosol"/>
    <property type="evidence" value="ECO:0007669"/>
    <property type="project" value="TreeGrafter"/>
</dbReference>
<comment type="similarity">
    <text evidence="2 11">Belongs to the class-II aminoacyl-tRNA synthetase family.</text>
</comment>
<evidence type="ECO:0000256" key="6">
    <source>
        <dbReference type="ARBA" id="ARBA00022741"/>
    </source>
</evidence>
<dbReference type="GO" id="GO:0006420">
    <property type="term" value="P:arginyl-tRNA aminoacylation"/>
    <property type="evidence" value="ECO:0007669"/>
    <property type="project" value="InterPro"/>
</dbReference>
<sequence length="713" mass="76105">MAHASQPLLIELFTEELPPKALNRLGHAFADGVAAGLSARGLLADGNTVTPFASPRRLAVRLSAVLAQGADAAFAEKLMPASVGLTADGKASPALLKKLAAKGLHDLDVSTLARESDGKNENLVYRGVAPGAALTAVLQGIVEDALTKLPIPKVMSYQLADGETTVKFVRPAHGLVALYGNDVVDISILGLKSGRSTTGHRFQSSGTIDLPSADSYEDKLAGQGRVIAAFDARRDNIEKQLRDHAARLNASLGDESDVGPLLDEVNALVEYPTVYVGEFEPEFLAVPQECLILTMRLNQKYFPLFESDGRKLTNRFLIVSNMALTDPANIVDGNQRVVRPRLADARFFFETDKKTSLASRVDQLGTIVYHNKLGSQLDRVQRVRQLASWVAERIGTDPKLADRAALLAKTDLVTGMVGEFPELQGLMGSYYAVADGEDPAVVAAIRDQYRIRFDDAVEDETAVAAALFIADRAETLVGIWSIGLVPTGDKDPFGLRRAALGLISAFEQLAAGDRLGTGGEPFTLDLLLERAAATFGTSAAAVIVTEVRAFVFERYRNQLAATYDRSAVDAVIAVTPPLEEVPARVRAVVAFGALPEAASLAAANKRIGNILKKNEGEGKIGKVDPARLVDPAEQALAATVERLRPEAESRFAAGDFSGALTVLSEARGPVDAFFADVMVMAEDPALRANRLALLADLHGVMNRVADLSRLAAA</sequence>
<proteinExistence type="inferred from homology"/>
<evidence type="ECO:0000256" key="10">
    <source>
        <dbReference type="ARBA" id="ARBA00047937"/>
    </source>
</evidence>
<dbReference type="PROSITE" id="PS50861">
    <property type="entry name" value="AA_TRNA_LIGASE_II_GLYAB"/>
    <property type="match status" value="1"/>
</dbReference>
<dbReference type="GO" id="GO:0004820">
    <property type="term" value="F:glycine-tRNA ligase activity"/>
    <property type="evidence" value="ECO:0007669"/>
    <property type="project" value="UniProtKB-UniRule"/>
</dbReference>
<evidence type="ECO:0000313" key="13">
    <source>
        <dbReference type="EMBL" id="NYE82671.1"/>
    </source>
</evidence>
<dbReference type="SMART" id="SM00836">
    <property type="entry name" value="DALR_1"/>
    <property type="match status" value="1"/>
</dbReference>
<dbReference type="Pfam" id="PF05746">
    <property type="entry name" value="DALR_1"/>
    <property type="match status" value="1"/>
</dbReference>
<keyword evidence="6 11" id="KW-0547">Nucleotide-binding</keyword>
<dbReference type="HAMAP" id="MF_00255">
    <property type="entry name" value="Gly_tRNA_synth_beta"/>
    <property type="match status" value="1"/>
</dbReference>
<dbReference type="EC" id="6.1.1.14" evidence="11"/>
<dbReference type="Proteomes" id="UP000542125">
    <property type="component" value="Unassembled WGS sequence"/>
</dbReference>
<comment type="caution">
    <text evidence="13">The sequence shown here is derived from an EMBL/GenBank/DDBJ whole genome shotgun (WGS) entry which is preliminary data.</text>
</comment>
<evidence type="ECO:0000256" key="4">
    <source>
        <dbReference type="ARBA" id="ARBA00022490"/>
    </source>
</evidence>
<reference evidence="13 14" key="1">
    <citation type="submission" date="2020-07" db="EMBL/GenBank/DDBJ databases">
        <title>Genomic Encyclopedia of Type Strains, Phase IV (KMG-V): Genome sequencing to study the core and pangenomes of soil and plant-associated prokaryotes.</title>
        <authorList>
            <person name="Whitman W."/>
        </authorList>
    </citation>
    <scope>NUCLEOTIDE SEQUENCE [LARGE SCALE GENOMIC DNA]</scope>
    <source>
        <strain evidence="13 14">SAS40</strain>
    </source>
</reference>
<dbReference type="RefSeq" id="WP_179585750.1">
    <property type="nucleotide sequence ID" value="NZ_JACBYR010000001.1"/>
</dbReference>
<dbReference type="PANTHER" id="PTHR30075">
    <property type="entry name" value="GLYCYL-TRNA SYNTHETASE"/>
    <property type="match status" value="1"/>
</dbReference>
<dbReference type="NCBIfam" id="TIGR00211">
    <property type="entry name" value="glyS"/>
    <property type="match status" value="1"/>
</dbReference>
<evidence type="ECO:0000256" key="2">
    <source>
        <dbReference type="ARBA" id="ARBA00008226"/>
    </source>
</evidence>
<evidence type="ECO:0000256" key="3">
    <source>
        <dbReference type="ARBA" id="ARBA00011209"/>
    </source>
</evidence>
<gene>
    <name evidence="11" type="primary">glyS</name>
    <name evidence="13" type="ORF">FHW18_001942</name>
</gene>
<dbReference type="GO" id="GO:0004814">
    <property type="term" value="F:arginine-tRNA ligase activity"/>
    <property type="evidence" value="ECO:0007669"/>
    <property type="project" value="InterPro"/>
</dbReference>
<comment type="subunit">
    <text evidence="3 11">Tetramer of two alpha and two beta subunits.</text>
</comment>
<evidence type="ECO:0000313" key="14">
    <source>
        <dbReference type="Proteomes" id="UP000542125"/>
    </source>
</evidence>
<dbReference type="PANTHER" id="PTHR30075:SF2">
    <property type="entry name" value="GLYCINE--TRNA LIGASE, CHLOROPLASTIC_MITOCHONDRIAL 2"/>
    <property type="match status" value="1"/>
</dbReference>
<evidence type="ECO:0000256" key="1">
    <source>
        <dbReference type="ARBA" id="ARBA00004496"/>
    </source>
</evidence>
<name>A0A7Y9ITD3_9BURK</name>
<dbReference type="PRINTS" id="PR01045">
    <property type="entry name" value="TRNASYNTHGB"/>
</dbReference>
<dbReference type="InterPro" id="IPR008909">
    <property type="entry name" value="DALR_anticod-bd"/>
</dbReference>
<evidence type="ECO:0000256" key="9">
    <source>
        <dbReference type="ARBA" id="ARBA00023146"/>
    </source>
</evidence>
<comment type="subcellular location">
    <subcellularLocation>
        <location evidence="1 11">Cytoplasm</location>
    </subcellularLocation>
</comment>
<dbReference type="InterPro" id="IPR015944">
    <property type="entry name" value="Gly-tRNA-synth_bsu"/>
</dbReference>
<dbReference type="Pfam" id="PF02092">
    <property type="entry name" value="tRNA_synt_2f"/>
    <property type="match status" value="1"/>
</dbReference>
<dbReference type="SUPFAM" id="SSF109604">
    <property type="entry name" value="HD-domain/PDEase-like"/>
    <property type="match status" value="1"/>
</dbReference>
<keyword evidence="8 11" id="KW-0648">Protein biosynthesis</keyword>
<dbReference type="AlphaFoldDB" id="A0A7Y9ITD3"/>